<evidence type="ECO:0000313" key="10">
    <source>
        <dbReference type="EMBL" id="TCV79196.1"/>
    </source>
</evidence>
<comment type="similarity">
    <text evidence="6">Belongs to the ABC-4 integral membrane protein family.</text>
</comment>
<evidence type="ECO:0000256" key="7">
    <source>
        <dbReference type="SAM" id="Phobius"/>
    </source>
</evidence>
<dbReference type="RefSeq" id="WP_124946897.1">
    <property type="nucleotide sequence ID" value="NZ_BHVT01000047.1"/>
</dbReference>
<feature type="transmembrane region" description="Helical" evidence="7">
    <location>
        <begin position="352"/>
        <end position="373"/>
    </location>
</feature>
<evidence type="ECO:0000256" key="1">
    <source>
        <dbReference type="ARBA" id="ARBA00004651"/>
    </source>
</evidence>
<reference evidence="10 11" key="1">
    <citation type="submission" date="2019-03" db="EMBL/GenBank/DDBJ databases">
        <title>Genomic Encyclopedia of Type Strains, Phase IV (KMG-IV): sequencing the most valuable type-strain genomes for metagenomic binning, comparative biology and taxonomic classification.</title>
        <authorList>
            <person name="Goeker M."/>
        </authorList>
    </citation>
    <scope>NUCLEOTIDE SEQUENCE [LARGE SCALE GENOMIC DNA]</scope>
    <source>
        <strain evidence="10 11">DSM 100309</strain>
    </source>
</reference>
<evidence type="ECO:0000256" key="5">
    <source>
        <dbReference type="ARBA" id="ARBA00023136"/>
    </source>
</evidence>
<feature type="transmembrane region" description="Helical" evidence="7">
    <location>
        <begin position="20"/>
        <end position="39"/>
    </location>
</feature>
<evidence type="ECO:0000256" key="6">
    <source>
        <dbReference type="ARBA" id="ARBA00038076"/>
    </source>
</evidence>
<feature type="transmembrane region" description="Helical" evidence="7">
    <location>
        <begin position="306"/>
        <end position="332"/>
    </location>
</feature>
<dbReference type="Pfam" id="PF12704">
    <property type="entry name" value="MacB_PCD"/>
    <property type="match status" value="1"/>
</dbReference>
<keyword evidence="11" id="KW-1185">Reference proteome</keyword>
<dbReference type="InterPro" id="IPR003838">
    <property type="entry name" value="ABC3_permease_C"/>
</dbReference>
<keyword evidence="3 7" id="KW-0812">Transmembrane</keyword>
<comment type="caution">
    <text evidence="10">The sequence shown here is derived from an EMBL/GenBank/DDBJ whole genome shotgun (WGS) entry which is preliminary data.</text>
</comment>
<dbReference type="OrthoDB" id="9770036at2"/>
<dbReference type="InterPro" id="IPR050250">
    <property type="entry name" value="Macrolide_Exporter_MacB"/>
</dbReference>
<evidence type="ECO:0000313" key="11">
    <source>
        <dbReference type="Proteomes" id="UP000295367"/>
    </source>
</evidence>
<feature type="domain" description="MacB-like periplasmic core" evidence="9">
    <location>
        <begin position="19"/>
        <end position="226"/>
    </location>
</feature>
<name>A0A4R3XV04_9PROT</name>
<organism evidence="10 11">
    <name type="scientific">Sulfurirhabdus autotrophica</name>
    <dbReference type="NCBI Taxonomy" id="1706046"/>
    <lineage>
        <taxon>Bacteria</taxon>
        <taxon>Pseudomonadati</taxon>
        <taxon>Pseudomonadota</taxon>
        <taxon>Betaproteobacteria</taxon>
        <taxon>Nitrosomonadales</taxon>
        <taxon>Sulfuricellaceae</taxon>
        <taxon>Sulfurirhabdus</taxon>
    </lineage>
</organism>
<keyword evidence="5 7" id="KW-0472">Membrane</keyword>
<feature type="transmembrane region" description="Helical" evidence="7">
    <location>
        <begin position="255"/>
        <end position="277"/>
    </location>
</feature>
<dbReference type="Pfam" id="PF02687">
    <property type="entry name" value="FtsX"/>
    <property type="match status" value="1"/>
</dbReference>
<evidence type="ECO:0000256" key="2">
    <source>
        <dbReference type="ARBA" id="ARBA00022475"/>
    </source>
</evidence>
<feature type="domain" description="ABC3 transporter permease C-terminal" evidence="8">
    <location>
        <begin position="256"/>
        <end position="380"/>
    </location>
</feature>
<proteinExistence type="inferred from homology"/>
<evidence type="ECO:0000259" key="9">
    <source>
        <dbReference type="Pfam" id="PF12704"/>
    </source>
</evidence>
<dbReference type="AlphaFoldDB" id="A0A4R3XV04"/>
<dbReference type="EMBL" id="SMCO01000034">
    <property type="protein sequence ID" value="TCV79196.1"/>
    <property type="molecule type" value="Genomic_DNA"/>
</dbReference>
<keyword evidence="4 7" id="KW-1133">Transmembrane helix</keyword>
<dbReference type="InterPro" id="IPR025857">
    <property type="entry name" value="MacB_PCD"/>
</dbReference>
<keyword evidence="2" id="KW-1003">Cell membrane</keyword>
<dbReference type="PANTHER" id="PTHR30572">
    <property type="entry name" value="MEMBRANE COMPONENT OF TRANSPORTER-RELATED"/>
    <property type="match status" value="1"/>
</dbReference>
<gene>
    <name evidence="10" type="ORF">EDC63_13418</name>
</gene>
<evidence type="ECO:0000256" key="4">
    <source>
        <dbReference type="ARBA" id="ARBA00022989"/>
    </source>
</evidence>
<protein>
    <submittedName>
        <fullName evidence="10">Putative ABC transport system permease protein</fullName>
    </submittedName>
</protein>
<accession>A0A4R3XV04</accession>
<sequence length="387" mass="41433">MSLWKWVWRNLTRRKGRFAFTLAGVAIGMAAFVALMSIGQGLSNEIKKQAQGLGANLVVTPKGWCAYEQISILTGEQLPEAIPIADLEKIQSLPGITAIPYLNEKTAFRNQPVPVIGIWPEEMYAMHKWQLSKGRYFKGTGEQGVVVGFAIAQQFKLKPGDDFSVRGNTMPVLGILQETGTKDDIAAFIPLPIAQRIYGVTGKVSFISVQVADLEKIEAVSLKIQEVANVAVVSDKQLLSSILSIVGTVGSAMQAVAAVGLVAAAFGIINTLLTAVYERRREIGIMQAIGCPHRTLFAAFLLESGLYGLIGGLLGIILGGFAAYLLGPYFVAQNIFTATLHQAPSLSLDGLTITYALGLSIALALLAGLYPAYQAAKLSPMEAIRHG</sequence>
<comment type="subcellular location">
    <subcellularLocation>
        <location evidence="1">Cell membrane</location>
        <topology evidence="1">Multi-pass membrane protein</topology>
    </subcellularLocation>
</comment>
<dbReference type="GO" id="GO:0022857">
    <property type="term" value="F:transmembrane transporter activity"/>
    <property type="evidence" value="ECO:0007669"/>
    <property type="project" value="TreeGrafter"/>
</dbReference>
<dbReference type="Proteomes" id="UP000295367">
    <property type="component" value="Unassembled WGS sequence"/>
</dbReference>
<evidence type="ECO:0000259" key="8">
    <source>
        <dbReference type="Pfam" id="PF02687"/>
    </source>
</evidence>
<dbReference type="PANTHER" id="PTHR30572:SF4">
    <property type="entry name" value="ABC TRANSPORTER PERMEASE YTRF"/>
    <property type="match status" value="1"/>
</dbReference>
<evidence type="ECO:0000256" key="3">
    <source>
        <dbReference type="ARBA" id="ARBA00022692"/>
    </source>
</evidence>
<dbReference type="GO" id="GO:0005886">
    <property type="term" value="C:plasma membrane"/>
    <property type="evidence" value="ECO:0007669"/>
    <property type="project" value="UniProtKB-SubCell"/>
</dbReference>